<organism evidence="1 2">
    <name type="scientific">Oerskovia enterophila</name>
    <dbReference type="NCBI Taxonomy" id="43678"/>
    <lineage>
        <taxon>Bacteria</taxon>
        <taxon>Bacillati</taxon>
        <taxon>Actinomycetota</taxon>
        <taxon>Actinomycetes</taxon>
        <taxon>Micrococcales</taxon>
        <taxon>Cellulomonadaceae</taxon>
        <taxon>Oerskovia</taxon>
    </lineage>
</organism>
<sequence length="109" mass="11173">MSGDPTAALRAAAAEGLNAAATLVRDVARSRAPVGETGDLRESLDVDPASAGALEATVGTSLEYAVYQHETLDLQHDDGQAKFLESAAIESIGQLEQIIAARVRAALGG</sequence>
<gene>
    <name evidence="1" type="ORF">OERS_22600</name>
</gene>
<name>A0ABX2YAR3_9CELL</name>
<accession>A0ABX2YAR3</accession>
<dbReference type="Proteomes" id="UP000093412">
    <property type="component" value="Unassembled WGS sequence"/>
</dbReference>
<comment type="caution">
    <text evidence="1">The sequence shown here is derived from an EMBL/GenBank/DDBJ whole genome shotgun (WGS) entry which is preliminary data.</text>
</comment>
<protein>
    <submittedName>
        <fullName evidence="1">Uncharacterized protein</fullName>
    </submittedName>
</protein>
<evidence type="ECO:0000313" key="2">
    <source>
        <dbReference type="Proteomes" id="UP000093412"/>
    </source>
</evidence>
<evidence type="ECO:0000313" key="1">
    <source>
        <dbReference type="EMBL" id="OCI31050.1"/>
    </source>
</evidence>
<dbReference type="RefSeq" id="WP_068625808.1">
    <property type="nucleotide sequence ID" value="NZ_MAQA01000024.1"/>
</dbReference>
<dbReference type="Pfam" id="PF04883">
    <property type="entry name" value="HK97-gp10_like"/>
    <property type="match status" value="1"/>
</dbReference>
<reference evidence="1 2" key="1">
    <citation type="submission" date="2016-06" db="EMBL/GenBank/DDBJ databases">
        <title>Genome sequence of Oerskovia enterophila DSM 43852.</title>
        <authorList>
            <person name="Poehlein A."/>
            <person name="Jag V."/>
            <person name="Bengelsdorf F.R."/>
            <person name="Daniel R."/>
            <person name="Duerre P."/>
        </authorList>
    </citation>
    <scope>NUCLEOTIDE SEQUENCE [LARGE SCALE GENOMIC DNA]</scope>
    <source>
        <strain evidence="1 2">DSM 43852</strain>
    </source>
</reference>
<dbReference type="InterPro" id="IPR010064">
    <property type="entry name" value="HK97-gp10_tail"/>
</dbReference>
<keyword evidence="2" id="KW-1185">Reference proteome</keyword>
<proteinExistence type="predicted"/>
<dbReference type="EMBL" id="MAQA01000024">
    <property type="protein sequence ID" value="OCI31050.1"/>
    <property type="molecule type" value="Genomic_DNA"/>
</dbReference>